<reference evidence="1 2" key="1">
    <citation type="submission" date="2016-01" db="EMBL/GenBank/DDBJ databases">
        <title>Genome sequencing of Roseivirga echinicomitans KMM 6058.</title>
        <authorList>
            <person name="Selvaratnam C."/>
            <person name="Thevarajoo S."/>
            <person name="Goh K.M."/>
            <person name="Ee R."/>
            <person name="Chan K.-G."/>
            <person name="Chong C.S."/>
        </authorList>
    </citation>
    <scope>NUCLEOTIDE SEQUENCE [LARGE SCALE GENOMIC DNA]</scope>
    <source>
        <strain evidence="1 2">KMM 6058</strain>
    </source>
</reference>
<dbReference type="OrthoDB" id="1361954at2"/>
<name>A0A150XCP8_9BACT</name>
<accession>A0A150XCP8</accession>
<proteinExistence type="predicted"/>
<dbReference type="RefSeq" id="WP_068415545.1">
    <property type="nucleotide sequence ID" value="NZ_LRDB01000023.1"/>
</dbReference>
<protein>
    <submittedName>
        <fullName evidence="1">Uncharacterized protein</fullName>
    </submittedName>
</protein>
<keyword evidence="2" id="KW-1185">Reference proteome</keyword>
<dbReference type="EMBL" id="LRDB01000023">
    <property type="protein sequence ID" value="KYG76472.1"/>
    <property type="molecule type" value="Genomic_DNA"/>
</dbReference>
<gene>
    <name evidence="1" type="ORF">AWN68_05405</name>
</gene>
<dbReference type="STRING" id="296218.AWN68_05405"/>
<evidence type="ECO:0000313" key="2">
    <source>
        <dbReference type="Proteomes" id="UP000075615"/>
    </source>
</evidence>
<evidence type="ECO:0000313" key="1">
    <source>
        <dbReference type="EMBL" id="KYG76472.1"/>
    </source>
</evidence>
<organism evidence="1 2">
    <name type="scientific">Roseivirga echinicomitans</name>
    <dbReference type="NCBI Taxonomy" id="296218"/>
    <lineage>
        <taxon>Bacteria</taxon>
        <taxon>Pseudomonadati</taxon>
        <taxon>Bacteroidota</taxon>
        <taxon>Cytophagia</taxon>
        <taxon>Cytophagales</taxon>
        <taxon>Roseivirgaceae</taxon>
        <taxon>Roseivirga</taxon>
    </lineage>
</organism>
<dbReference type="Proteomes" id="UP000075615">
    <property type="component" value="Unassembled WGS sequence"/>
</dbReference>
<comment type="caution">
    <text evidence="1">The sequence shown here is derived from an EMBL/GenBank/DDBJ whole genome shotgun (WGS) entry which is preliminary data.</text>
</comment>
<dbReference type="AlphaFoldDB" id="A0A150XCP8"/>
<sequence>MAKPISQLTYKIVAFLEIQQVDTNESIDWAIEMMELGYESPTLYMLASFNKPTNYSEVINYVTDTVEELGLEMKSGDIATLSYTSYYVHQIAKGQRVRENLTELYKFCQMRDYEGLVYDFYLLYWAWVALDYEDHTYNHYWDGARRENIKTIVMDVAKKWLKKNKEHYAQH</sequence>